<feature type="domain" description="HAMP" evidence="8">
    <location>
        <begin position="246"/>
        <end position="301"/>
    </location>
</feature>
<evidence type="ECO:0000313" key="9">
    <source>
        <dbReference type="EMBL" id="PND39978.1"/>
    </source>
</evidence>
<dbReference type="GO" id="GO:0006935">
    <property type="term" value="P:chemotaxis"/>
    <property type="evidence" value="ECO:0007669"/>
    <property type="project" value="InterPro"/>
</dbReference>
<dbReference type="OrthoDB" id="9763018at2"/>
<sequence>MPAARLGVVMPHPRPPVRSSRSAFLSRLPALKFWAGLSIAHSLALSFGLLVMALAGLGALSILRQQEIDAKAQAISAVHLQGVADSLRLAELATRRHSLDYLMAMSERERLPEVEAQLHAVDAELEQLRSRYAAQKQDLTPEHPERRILADAEQALRHYGSLRQGVQAFAKMGASGAAIDLISSEGARRFADARSLLLQLTDLNLQAAQSEAAQAHATYQQSRRQMLGLIAALVLTATLLGWRVTRAITRPLRDVVQLASDVAAGNLSRSTPAGAEAHNTELGRMNRALATMTLRLRDMVEAVRQGVETVSITSTQISSGNQDLSRRTESSAERLHATTLRMSAMAASLRQSQGSAATAARMSAAAAAQAEAGGSAVQQMVQDMGEIRATAHQIGEITGVIDGIARQTNILALNAAIEAARAGAQGKGFAVVAAEVRQLAQRSSQAAQEIKQLIATSVDKAEAGAARAAGAGTQMAAIVAGVFEVRDLMHSMQTAAQEQSQHVDQVEQAMQALEQMTEQNAALVEQSTAASAALHHQAHGLAANMRQFRTAA</sequence>
<dbReference type="SMART" id="SM00283">
    <property type="entry name" value="MA"/>
    <property type="match status" value="1"/>
</dbReference>
<comment type="subcellular location">
    <subcellularLocation>
        <location evidence="1">Membrane</location>
    </subcellularLocation>
</comment>
<dbReference type="PROSITE" id="PS50111">
    <property type="entry name" value="CHEMOTAXIS_TRANSDUC_2"/>
    <property type="match status" value="1"/>
</dbReference>
<feature type="transmembrane region" description="Helical" evidence="6">
    <location>
        <begin position="33"/>
        <end position="63"/>
    </location>
</feature>
<gene>
    <name evidence="9" type="ORF">C1O66_00810</name>
</gene>
<organism evidence="9 10">
    <name type="scientific">Kinneretia aquatilis</name>
    <dbReference type="NCBI Taxonomy" id="2070761"/>
    <lineage>
        <taxon>Bacteria</taxon>
        <taxon>Pseudomonadati</taxon>
        <taxon>Pseudomonadota</taxon>
        <taxon>Betaproteobacteria</taxon>
        <taxon>Burkholderiales</taxon>
        <taxon>Sphaerotilaceae</taxon>
        <taxon>Roseateles</taxon>
    </lineage>
</organism>
<keyword evidence="6" id="KW-0812">Transmembrane</keyword>
<evidence type="ECO:0000256" key="4">
    <source>
        <dbReference type="PROSITE-ProRule" id="PRU00284"/>
    </source>
</evidence>
<dbReference type="Gene3D" id="6.10.340.10">
    <property type="match status" value="1"/>
</dbReference>
<comment type="similarity">
    <text evidence="3">Belongs to the methyl-accepting chemotaxis (MCP) protein family.</text>
</comment>
<evidence type="ECO:0000256" key="3">
    <source>
        <dbReference type="ARBA" id="ARBA00029447"/>
    </source>
</evidence>
<dbReference type="CDD" id="cd06225">
    <property type="entry name" value="HAMP"/>
    <property type="match status" value="1"/>
</dbReference>
<evidence type="ECO:0000259" key="7">
    <source>
        <dbReference type="PROSITE" id="PS50111"/>
    </source>
</evidence>
<feature type="domain" description="Methyl-accepting transducer" evidence="7">
    <location>
        <begin position="306"/>
        <end position="535"/>
    </location>
</feature>
<evidence type="ECO:0000259" key="8">
    <source>
        <dbReference type="PROSITE" id="PS50885"/>
    </source>
</evidence>
<feature type="coiled-coil region" evidence="5">
    <location>
        <begin position="496"/>
        <end position="526"/>
    </location>
</feature>
<keyword evidence="2" id="KW-0488">Methylation</keyword>
<keyword evidence="5" id="KW-0175">Coiled coil</keyword>
<keyword evidence="10" id="KW-1185">Reference proteome</keyword>
<dbReference type="PRINTS" id="PR00260">
    <property type="entry name" value="CHEMTRNSDUCR"/>
</dbReference>
<comment type="caution">
    <text evidence="9">The sequence shown here is derived from an EMBL/GenBank/DDBJ whole genome shotgun (WGS) entry which is preliminary data.</text>
</comment>
<name>A0A2N8L2P6_9BURK</name>
<dbReference type="GO" id="GO:0005886">
    <property type="term" value="C:plasma membrane"/>
    <property type="evidence" value="ECO:0007669"/>
    <property type="project" value="TreeGrafter"/>
</dbReference>
<dbReference type="Pfam" id="PF00015">
    <property type="entry name" value="MCPsignal"/>
    <property type="match status" value="1"/>
</dbReference>
<protein>
    <recommendedName>
        <fullName evidence="11">Methyl-accepting chemotaxis protein</fullName>
    </recommendedName>
</protein>
<keyword evidence="6" id="KW-1133">Transmembrane helix</keyword>
<evidence type="ECO:0000313" key="10">
    <source>
        <dbReference type="Proteomes" id="UP000235916"/>
    </source>
</evidence>
<dbReference type="PANTHER" id="PTHR43531">
    <property type="entry name" value="PROTEIN ICFG"/>
    <property type="match status" value="1"/>
</dbReference>
<dbReference type="Gene3D" id="1.10.287.950">
    <property type="entry name" value="Methyl-accepting chemotaxis protein"/>
    <property type="match status" value="1"/>
</dbReference>
<evidence type="ECO:0000256" key="2">
    <source>
        <dbReference type="ARBA" id="ARBA00022481"/>
    </source>
</evidence>
<keyword evidence="4" id="KW-0807">Transducer</keyword>
<reference evidence="9 10" key="1">
    <citation type="submission" date="2018-01" db="EMBL/GenBank/DDBJ databases">
        <title>Draft genome sequence of Paucibacter aquatile CR182 isolated from freshwater of the Nakdong River.</title>
        <authorList>
            <person name="Choi A."/>
            <person name="Chung E.J."/>
        </authorList>
    </citation>
    <scope>NUCLEOTIDE SEQUENCE [LARGE SCALE GENOMIC DNA]</scope>
    <source>
        <strain evidence="9 10">CR182</strain>
    </source>
</reference>
<evidence type="ECO:0008006" key="11">
    <source>
        <dbReference type="Google" id="ProtNLM"/>
    </source>
</evidence>
<dbReference type="InterPro" id="IPR003660">
    <property type="entry name" value="HAMP_dom"/>
</dbReference>
<dbReference type="FunFam" id="1.10.287.950:FF:000001">
    <property type="entry name" value="Methyl-accepting chemotaxis sensory transducer"/>
    <property type="match status" value="1"/>
</dbReference>
<feature type="coiled-coil region" evidence="5">
    <location>
        <begin position="111"/>
        <end position="138"/>
    </location>
</feature>
<dbReference type="Proteomes" id="UP000235916">
    <property type="component" value="Unassembled WGS sequence"/>
</dbReference>
<dbReference type="Pfam" id="PF12729">
    <property type="entry name" value="4HB_MCP_1"/>
    <property type="match status" value="1"/>
</dbReference>
<accession>A0A2N8L2P6</accession>
<dbReference type="InterPro" id="IPR004090">
    <property type="entry name" value="Chemotax_Me-accpt_rcpt"/>
</dbReference>
<dbReference type="InterPro" id="IPR004089">
    <property type="entry name" value="MCPsignal_dom"/>
</dbReference>
<dbReference type="EMBL" id="POSP01000001">
    <property type="protein sequence ID" value="PND39978.1"/>
    <property type="molecule type" value="Genomic_DNA"/>
</dbReference>
<evidence type="ECO:0000256" key="1">
    <source>
        <dbReference type="ARBA" id="ARBA00004370"/>
    </source>
</evidence>
<dbReference type="PROSITE" id="PS50885">
    <property type="entry name" value="HAMP"/>
    <property type="match status" value="1"/>
</dbReference>
<feature type="transmembrane region" description="Helical" evidence="6">
    <location>
        <begin position="226"/>
        <end position="244"/>
    </location>
</feature>
<dbReference type="GO" id="GO:0007165">
    <property type="term" value="P:signal transduction"/>
    <property type="evidence" value="ECO:0007669"/>
    <property type="project" value="UniProtKB-KW"/>
</dbReference>
<dbReference type="InterPro" id="IPR051310">
    <property type="entry name" value="MCP_chemotaxis"/>
</dbReference>
<proteinExistence type="inferred from homology"/>
<dbReference type="AlphaFoldDB" id="A0A2N8L2P6"/>
<dbReference type="Pfam" id="PF00672">
    <property type="entry name" value="HAMP"/>
    <property type="match status" value="1"/>
</dbReference>
<dbReference type="PANTHER" id="PTHR43531:SF14">
    <property type="entry name" value="METHYL-ACCEPTING CHEMOTAXIS PROTEIN I-RELATED"/>
    <property type="match status" value="1"/>
</dbReference>
<dbReference type="SMART" id="SM00304">
    <property type="entry name" value="HAMP"/>
    <property type="match status" value="1"/>
</dbReference>
<dbReference type="SUPFAM" id="SSF58104">
    <property type="entry name" value="Methyl-accepting chemotaxis protein (MCP) signaling domain"/>
    <property type="match status" value="1"/>
</dbReference>
<keyword evidence="6" id="KW-0472">Membrane</keyword>
<dbReference type="GO" id="GO:0004888">
    <property type="term" value="F:transmembrane signaling receptor activity"/>
    <property type="evidence" value="ECO:0007669"/>
    <property type="project" value="InterPro"/>
</dbReference>
<evidence type="ECO:0000256" key="6">
    <source>
        <dbReference type="SAM" id="Phobius"/>
    </source>
</evidence>
<evidence type="ECO:0000256" key="5">
    <source>
        <dbReference type="SAM" id="Coils"/>
    </source>
</evidence>
<dbReference type="InterPro" id="IPR024478">
    <property type="entry name" value="HlyB_4HB_MCP"/>
</dbReference>